<dbReference type="Proteomes" id="UP000305067">
    <property type="component" value="Unassembled WGS sequence"/>
</dbReference>
<dbReference type="OrthoDB" id="3188789at2759"/>
<keyword evidence="2" id="KW-0472">Membrane</keyword>
<accession>A0A5C3R8B0</accession>
<feature type="region of interest" description="Disordered" evidence="1">
    <location>
        <begin position="222"/>
        <end position="245"/>
    </location>
</feature>
<keyword evidence="4" id="KW-1185">Reference proteome</keyword>
<keyword evidence="2" id="KW-0812">Transmembrane</keyword>
<evidence type="ECO:0000256" key="2">
    <source>
        <dbReference type="SAM" id="Phobius"/>
    </source>
</evidence>
<dbReference type="STRING" id="1884261.A0A5C3R8B0"/>
<dbReference type="EMBL" id="ML178814">
    <property type="protein sequence ID" value="TFL07664.1"/>
    <property type="molecule type" value="Genomic_DNA"/>
</dbReference>
<evidence type="ECO:0000313" key="3">
    <source>
        <dbReference type="EMBL" id="TFL07664.1"/>
    </source>
</evidence>
<sequence length="330" mass="35500">MLNPFLTLRLAFLALMVYMNLIVLIFASWNIRASSGADIGASTSSVVLILTNCATFIAVATALAELLEPTCKLAVGWFECLWTAVVGNVQIAAAIGATVDSSVLMCRQQSSWGACASASLLVPSAWIAGIIAVSYFLLLLFALIAHRNVVPDIWTTSVHVPPWFFAASSSSSSKLDANCRSSDVLSIKAAGDLESFRRLNIRRDPPTWAQSHQVVRGRQAPFAKPSAPPIMQSSAPPSVQSRTSLPPQVSIHFLDRDRDTKIIAGMIPDMTPLAPPPPTSFRPTHQLQRSGTSFGSSSSSLSLFPEGVANHDLPIPHARESQWIRADTPV</sequence>
<keyword evidence="2" id="KW-1133">Transmembrane helix</keyword>
<feature type="transmembrane region" description="Helical" evidence="2">
    <location>
        <begin position="76"/>
        <end position="99"/>
    </location>
</feature>
<reference evidence="3 4" key="1">
    <citation type="journal article" date="2019" name="Nat. Ecol. Evol.">
        <title>Megaphylogeny resolves global patterns of mushroom evolution.</title>
        <authorList>
            <person name="Varga T."/>
            <person name="Krizsan K."/>
            <person name="Foldi C."/>
            <person name="Dima B."/>
            <person name="Sanchez-Garcia M."/>
            <person name="Sanchez-Ramirez S."/>
            <person name="Szollosi G.J."/>
            <person name="Szarkandi J.G."/>
            <person name="Papp V."/>
            <person name="Albert L."/>
            <person name="Andreopoulos W."/>
            <person name="Angelini C."/>
            <person name="Antonin V."/>
            <person name="Barry K.W."/>
            <person name="Bougher N.L."/>
            <person name="Buchanan P."/>
            <person name="Buyck B."/>
            <person name="Bense V."/>
            <person name="Catcheside P."/>
            <person name="Chovatia M."/>
            <person name="Cooper J."/>
            <person name="Damon W."/>
            <person name="Desjardin D."/>
            <person name="Finy P."/>
            <person name="Geml J."/>
            <person name="Haridas S."/>
            <person name="Hughes K."/>
            <person name="Justo A."/>
            <person name="Karasinski D."/>
            <person name="Kautmanova I."/>
            <person name="Kiss B."/>
            <person name="Kocsube S."/>
            <person name="Kotiranta H."/>
            <person name="LaButti K.M."/>
            <person name="Lechner B.E."/>
            <person name="Liimatainen K."/>
            <person name="Lipzen A."/>
            <person name="Lukacs Z."/>
            <person name="Mihaltcheva S."/>
            <person name="Morgado L.N."/>
            <person name="Niskanen T."/>
            <person name="Noordeloos M.E."/>
            <person name="Ohm R.A."/>
            <person name="Ortiz-Santana B."/>
            <person name="Ovrebo C."/>
            <person name="Racz N."/>
            <person name="Riley R."/>
            <person name="Savchenko A."/>
            <person name="Shiryaev A."/>
            <person name="Soop K."/>
            <person name="Spirin V."/>
            <person name="Szebenyi C."/>
            <person name="Tomsovsky M."/>
            <person name="Tulloss R.E."/>
            <person name="Uehling J."/>
            <person name="Grigoriev I.V."/>
            <person name="Vagvolgyi C."/>
            <person name="Papp T."/>
            <person name="Martin F.M."/>
            <person name="Miettinen O."/>
            <person name="Hibbett D.S."/>
            <person name="Nagy L.G."/>
        </authorList>
    </citation>
    <scope>NUCLEOTIDE SEQUENCE [LARGE SCALE GENOMIC DNA]</scope>
    <source>
        <strain evidence="3 4">CBS 309.79</strain>
    </source>
</reference>
<organism evidence="3 4">
    <name type="scientific">Pterulicium gracile</name>
    <dbReference type="NCBI Taxonomy" id="1884261"/>
    <lineage>
        <taxon>Eukaryota</taxon>
        <taxon>Fungi</taxon>
        <taxon>Dikarya</taxon>
        <taxon>Basidiomycota</taxon>
        <taxon>Agaricomycotina</taxon>
        <taxon>Agaricomycetes</taxon>
        <taxon>Agaricomycetidae</taxon>
        <taxon>Agaricales</taxon>
        <taxon>Pleurotineae</taxon>
        <taxon>Pterulaceae</taxon>
        <taxon>Pterulicium</taxon>
    </lineage>
</organism>
<proteinExistence type="predicted"/>
<dbReference type="AlphaFoldDB" id="A0A5C3R8B0"/>
<evidence type="ECO:0000313" key="4">
    <source>
        <dbReference type="Proteomes" id="UP000305067"/>
    </source>
</evidence>
<gene>
    <name evidence="3" type="ORF">BDV98DRAFT_588135</name>
</gene>
<feature type="transmembrane region" description="Helical" evidence="2">
    <location>
        <begin position="120"/>
        <end position="145"/>
    </location>
</feature>
<feature type="transmembrane region" description="Helical" evidence="2">
    <location>
        <begin position="6"/>
        <end position="27"/>
    </location>
</feature>
<feature type="transmembrane region" description="Helical" evidence="2">
    <location>
        <begin position="39"/>
        <end position="64"/>
    </location>
</feature>
<feature type="compositionally biased region" description="Polar residues" evidence="1">
    <location>
        <begin position="231"/>
        <end position="245"/>
    </location>
</feature>
<feature type="region of interest" description="Disordered" evidence="1">
    <location>
        <begin position="271"/>
        <end position="298"/>
    </location>
</feature>
<protein>
    <submittedName>
        <fullName evidence="3">Uncharacterized protein</fullName>
    </submittedName>
</protein>
<evidence type="ECO:0000256" key="1">
    <source>
        <dbReference type="SAM" id="MobiDB-lite"/>
    </source>
</evidence>
<name>A0A5C3R8B0_9AGAR</name>